<feature type="region of interest" description="Disordered" evidence="5">
    <location>
        <begin position="386"/>
        <end position="418"/>
    </location>
</feature>
<dbReference type="InterPro" id="IPR001202">
    <property type="entry name" value="WW_dom"/>
</dbReference>
<reference evidence="7" key="1">
    <citation type="journal article" date="2008" name="Nat. Genet.">
        <title>The Pristionchus pacificus genome provides a unique perspective on nematode lifestyle and parasitism.</title>
        <authorList>
            <person name="Dieterich C."/>
            <person name="Clifton S.W."/>
            <person name="Schuster L.N."/>
            <person name="Chinwalla A."/>
            <person name="Delehaunty K."/>
            <person name="Dinkelacker I."/>
            <person name="Fulton L."/>
            <person name="Fulton R."/>
            <person name="Godfrey J."/>
            <person name="Minx P."/>
            <person name="Mitreva M."/>
            <person name="Roeseler W."/>
            <person name="Tian H."/>
            <person name="Witte H."/>
            <person name="Yang S.P."/>
            <person name="Wilson R.K."/>
            <person name="Sommer R.J."/>
        </authorList>
    </citation>
    <scope>NUCLEOTIDE SEQUENCE [LARGE SCALE GENOMIC DNA]</scope>
    <source>
        <strain evidence="7">PS312</strain>
    </source>
</reference>
<accession>A0A2A6B4X7</accession>
<feature type="compositionally biased region" description="Low complexity" evidence="5">
    <location>
        <begin position="27"/>
        <end position="38"/>
    </location>
</feature>
<dbReference type="Gene3D" id="2.20.70.10">
    <property type="match status" value="1"/>
</dbReference>
<feature type="compositionally biased region" description="Polar residues" evidence="5">
    <location>
        <begin position="74"/>
        <end position="117"/>
    </location>
</feature>
<dbReference type="EnsemblMetazoa" id="PPA38215.1">
    <property type="protein sequence ID" value="PPA38215.1"/>
    <property type="gene ID" value="WBGene00276584"/>
</dbReference>
<dbReference type="AlphaFoldDB" id="A0A2A6B4X7"/>
<comment type="subcellular location">
    <subcellularLocation>
        <location evidence="2">Cytoplasm</location>
    </subcellularLocation>
    <subcellularLocation>
        <location evidence="1">Nucleus</location>
    </subcellularLocation>
</comment>
<feature type="compositionally biased region" description="Low complexity" evidence="5">
    <location>
        <begin position="386"/>
        <end position="400"/>
    </location>
</feature>
<dbReference type="SUPFAM" id="SSF51045">
    <property type="entry name" value="WW domain"/>
    <property type="match status" value="1"/>
</dbReference>
<dbReference type="GO" id="GO:0005737">
    <property type="term" value="C:cytoplasm"/>
    <property type="evidence" value="ECO:0007669"/>
    <property type="project" value="UniProtKB-SubCell"/>
</dbReference>
<sequence length="478" mass="53319">MAQKKSKLKKELLSQLPPPGPMANRISSSTSSLQNSSSVLVRTYVDEKMSLEQLMEMGSRSGQSRYEKAPRPTQKLNQLPLSFNQPQVLNRQRGSSAGHSPQGSSDDNFSHSRNTLSPGGMDGLAYGTAPSMMPRHHKQASAPELNHHQYDVNAFSPAHSAIHQHTTSLHAPSSRPVQIPQIPQQMPYGSKSVSAIDQQFGLDGPVAPPMQPHHNRSTSYDVTHAAHFNAAQGFGGYQSEFFALWLSQQAHSHQELYGLGMHQQQQPQQHQPMQQTKEKSQSMDPIIINSVQQQQQPQPMQQPQFETPSEIGLSLPPNWSIGHTEHGEIFFIDHSNQTTTWYDPRIPQHLQEERIRVQHGMAAAADPNAAAAHQQVQQQQAQQQAAAAAQQHAAQQQQHHFAMGQVAQQPPQPHQMLEQSNARIQSLDSEVNAMHERQRELMQQGLYGSPQPMQYDHNVNNNLSSVSGEIWCMLTHTD</sequence>
<feature type="region of interest" description="Disordered" evidence="5">
    <location>
        <begin position="261"/>
        <end position="281"/>
    </location>
</feature>
<dbReference type="CDD" id="cd00201">
    <property type="entry name" value="WW"/>
    <property type="match status" value="1"/>
</dbReference>
<evidence type="ECO:0000256" key="1">
    <source>
        <dbReference type="ARBA" id="ARBA00004123"/>
    </source>
</evidence>
<feature type="compositionally biased region" description="Low complexity" evidence="5">
    <location>
        <begin position="261"/>
        <end position="275"/>
    </location>
</feature>
<evidence type="ECO:0000256" key="3">
    <source>
        <dbReference type="ARBA" id="ARBA00022490"/>
    </source>
</evidence>
<feature type="region of interest" description="Disordered" evidence="5">
    <location>
        <begin position="52"/>
        <end position="138"/>
    </location>
</feature>
<dbReference type="Proteomes" id="UP000005239">
    <property type="component" value="Unassembled WGS sequence"/>
</dbReference>
<keyword evidence="3" id="KW-0963">Cytoplasm</keyword>
<keyword evidence="7" id="KW-1185">Reference proteome</keyword>
<evidence type="ECO:0000256" key="2">
    <source>
        <dbReference type="ARBA" id="ARBA00004496"/>
    </source>
</evidence>
<dbReference type="SMART" id="SM00456">
    <property type="entry name" value="WW"/>
    <property type="match status" value="1"/>
</dbReference>
<dbReference type="Pfam" id="PF00397">
    <property type="entry name" value="WW"/>
    <property type="match status" value="1"/>
</dbReference>
<dbReference type="PROSITE" id="PS01159">
    <property type="entry name" value="WW_DOMAIN_1"/>
    <property type="match status" value="1"/>
</dbReference>
<evidence type="ECO:0000313" key="6">
    <source>
        <dbReference type="EnsemblMetazoa" id="PPA38215.1"/>
    </source>
</evidence>
<dbReference type="InterPro" id="IPR051583">
    <property type="entry name" value="YAP1"/>
</dbReference>
<dbReference type="PROSITE" id="PS50020">
    <property type="entry name" value="WW_DOMAIN_2"/>
    <property type="match status" value="1"/>
</dbReference>
<evidence type="ECO:0000313" key="7">
    <source>
        <dbReference type="Proteomes" id="UP000005239"/>
    </source>
</evidence>
<accession>A0A8R1YUB1</accession>
<name>A0A2A6B4X7_PRIPA</name>
<evidence type="ECO:0000256" key="5">
    <source>
        <dbReference type="SAM" id="MobiDB-lite"/>
    </source>
</evidence>
<dbReference type="GO" id="GO:0005634">
    <property type="term" value="C:nucleus"/>
    <property type="evidence" value="ECO:0007669"/>
    <property type="project" value="UniProtKB-SubCell"/>
</dbReference>
<protein>
    <submittedName>
        <fullName evidence="6">Yap-1</fullName>
    </submittedName>
</protein>
<dbReference type="PANTHER" id="PTHR17616:SF8">
    <property type="entry name" value="TRANSCRIPTIONAL COACTIVATOR YORKIE"/>
    <property type="match status" value="1"/>
</dbReference>
<dbReference type="OrthoDB" id="2020426at2759"/>
<keyword evidence="4" id="KW-0539">Nucleus</keyword>
<evidence type="ECO:0000256" key="4">
    <source>
        <dbReference type="ARBA" id="ARBA00023242"/>
    </source>
</evidence>
<feature type="region of interest" description="Disordered" evidence="5">
    <location>
        <begin position="1"/>
        <end position="38"/>
    </location>
</feature>
<dbReference type="InterPro" id="IPR036020">
    <property type="entry name" value="WW_dom_sf"/>
</dbReference>
<proteinExistence type="predicted"/>
<gene>
    <name evidence="6" type="primary">WBGene00276584</name>
</gene>
<reference evidence="6" key="2">
    <citation type="submission" date="2022-06" db="UniProtKB">
        <authorList>
            <consortium name="EnsemblMetazoa"/>
        </authorList>
    </citation>
    <scope>IDENTIFICATION</scope>
    <source>
        <strain evidence="6">PS312</strain>
    </source>
</reference>
<dbReference type="PANTHER" id="PTHR17616">
    <property type="entry name" value="YES-ASSOCIATED PROTEIN YAP1 FAMILY MEMBER"/>
    <property type="match status" value="1"/>
</dbReference>
<organism evidence="6 7">
    <name type="scientific">Pristionchus pacificus</name>
    <name type="common">Parasitic nematode worm</name>
    <dbReference type="NCBI Taxonomy" id="54126"/>
    <lineage>
        <taxon>Eukaryota</taxon>
        <taxon>Metazoa</taxon>
        <taxon>Ecdysozoa</taxon>
        <taxon>Nematoda</taxon>
        <taxon>Chromadorea</taxon>
        <taxon>Rhabditida</taxon>
        <taxon>Rhabditina</taxon>
        <taxon>Diplogasteromorpha</taxon>
        <taxon>Diplogasteroidea</taxon>
        <taxon>Neodiplogasteridae</taxon>
        <taxon>Pristionchus</taxon>
    </lineage>
</organism>